<evidence type="ECO:0000256" key="1">
    <source>
        <dbReference type="SAM" id="MobiDB-lite"/>
    </source>
</evidence>
<feature type="region of interest" description="Disordered" evidence="1">
    <location>
        <begin position="382"/>
        <end position="428"/>
    </location>
</feature>
<evidence type="ECO:0000313" key="3">
    <source>
        <dbReference type="Proteomes" id="UP000314294"/>
    </source>
</evidence>
<keyword evidence="3" id="KW-1185">Reference proteome</keyword>
<dbReference type="EMBL" id="SRLO01001550">
    <property type="protein sequence ID" value="TNN36954.1"/>
    <property type="molecule type" value="Genomic_DNA"/>
</dbReference>
<name>A0A4Z2F813_9TELE</name>
<feature type="compositionally biased region" description="Low complexity" evidence="1">
    <location>
        <begin position="171"/>
        <end position="188"/>
    </location>
</feature>
<dbReference type="Proteomes" id="UP000314294">
    <property type="component" value="Unassembled WGS sequence"/>
</dbReference>
<dbReference type="AlphaFoldDB" id="A0A4Z2F813"/>
<sequence>MPHTAERFPELYGVTYVYVGRGALHRVDTSVAQVKGTEVCSGSAEVYGSDRTWRDNNEEDSLTRGFTTNPVTTTGVGDTVLRSVREAGTVRLNGMKRFLYRRLASVPLSSFPSSSPAGSPPSLFSVFPGSSFFPLSFLAPSSSPSSSFSFSSLSFSRSLKRWANLWKRGPHSSSPAPHSSFSASFSPSLSRELRDPARDPVPSRPYTCTESYGGCEGSKTQELAHPQCQGGAAGPRRSPRRLHPGNPAAPEAHHPAVGAARLPREGEQLGAYIPPAQNIPPQTHPVPPVPDKAGRFRVDGRHPSAVPVGSRHHKVAAHLQYSSPQAAGVVPLSRPLPLQDSGVVASMDRLMLSVCGGTPASAPACRHSSAAGVGFGLDGAGAFRGQPPAGGPASRQGKGRRVAQPSSGGVTLAHHGAGPGHDEVVLPG</sequence>
<accession>A0A4Z2F813</accession>
<comment type="caution">
    <text evidence="2">The sequence shown here is derived from an EMBL/GenBank/DDBJ whole genome shotgun (WGS) entry which is preliminary data.</text>
</comment>
<protein>
    <submittedName>
        <fullName evidence="2">Uncharacterized protein</fullName>
    </submittedName>
</protein>
<reference evidence="2 3" key="1">
    <citation type="submission" date="2019-03" db="EMBL/GenBank/DDBJ databases">
        <title>First draft genome of Liparis tanakae, snailfish: a comprehensive survey of snailfish specific genes.</title>
        <authorList>
            <person name="Kim W."/>
            <person name="Song I."/>
            <person name="Jeong J.-H."/>
            <person name="Kim D."/>
            <person name="Kim S."/>
            <person name="Ryu S."/>
            <person name="Song J.Y."/>
            <person name="Lee S.K."/>
        </authorList>
    </citation>
    <scope>NUCLEOTIDE SEQUENCE [LARGE SCALE GENOMIC DNA]</scope>
    <source>
        <tissue evidence="2">Muscle</tissue>
    </source>
</reference>
<organism evidence="2 3">
    <name type="scientific">Liparis tanakae</name>
    <name type="common">Tanaka's snailfish</name>
    <dbReference type="NCBI Taxonomy" id="230148"/>
    <lineage>
        <taxon>Eukaryota</taxon>
        <taxon>Metazoa</taxon>
        <taxon>Chordata</taxon>
        <taxon>Craniata</taxon>
        <taxon>Vertebrata</taxon>
        <taxon>Euteleostomi</taxon>
        <taxon>Actinopterygii</taxon>
        <taxon>Neopterygii</taxon>
        <taxon>Teleostei</taxon>
        <taxon>Neoteleostei</taxon>
        <taxon>Acanthomorphata</taxon>
        <taxon>Eupercaria</taxon>
        <taxon>Perciformes</taxon>
        <taxon>Cottioidei</taxon>
        <taxon>Cottales</taxon>
        <taxon>Liparidae</taxon>
        <taxon>Liparis</taxon>
    </lineage>
</organism>
<gene>
    <name evidence="2" type="ORF">EYF80_052877</name>
</gene>
<evidence type="ECO:0000313" key="2">
    <source>
        <dbReference type="EMBL" id="TNN36954.1"/>
    </source>
</evidence>
<feature type="region of interest" description="Disordered" evidence="1">
    <location>
        <begin position="50"/>
        <end position="69"/>
    </location>
</feature>
<proteinExistence type="predicted"/>
<feature type="region of interest" description="Disordered" evidence="1">
    <location>
        <begin position="168"/>
        <end position="255"/>
    </location>
</feature>